<evidence type="ECO:0000256" key="4">
    <source>
        <dbReference type="ARBA" id="ARBA00022989"/>
    </source>
</evidence>
<name>A0ABN8QHP9_9CNID</name>
<evidence type="ECO:0000313" key="14">
    <source>
        <dbReference type="Proteomes" id="UP001159405"/>
    </source>
</evidence>
<dbReference type="Pfam" id="PF12661">
    <property type="entry name" value="hEGF"/>
    <property type="match status" value="2"/>
</dbReference>
<evidence type="ECO:0000256" key="10">
    <source>
        <dbReference type="SAM" id="Phobius"/>
    </source>
</evidence>
<dbReference type="Gene3D" id="2.10.25.10">
    <property type="entry name" value="Laminin"/>
    <property type="match status" value="3"/>
</dbReference>
<dbReference type="InterPro" id="IPR049883">
    <property type="entry name" value="NOTCH1_EGF-like"/>
</dbReference>
<feature type="compositionally biased region" description="Basic and acidic residues" evidence="9">
    <location>
        <begin position="1815"/>
        <end position="1825"/>
    </location>
</feature>
<feature type="transmembrane region" description="Helical" evidence="10">
    <location>
        <begin position="1605"/>
        <end position="1627"/>
    </location>
</feature>
<dbReference type="InterPro" id="IPR000742">
    <property type="entry name" value="EGF"/>
</dbReference>
<feature type="compositionally biased region" description="Polar residues" evidence="9">
    <location>
        <begin position="1899"/>
        <end position="1908"/>
    </location>
</feature>
<dbReference type="InterPro" id="IPR000152">
    <property type="entry name" value="EGF-type_Asp/Asn_hydroxyl_site"/>
</dbReference>
<comment type="caution">
    <text evidence="8">Lacks conserved residue(s) required for the propagation of feature annotation.</text>
</comment>
<dbReference type="PROSITE" id="PS01186">
    <property type="entry name" value="EGF_2"/>
    <property type="match status" value="3"/>
</dbReference>
<proteinExistence type="predicted"/>
<evidence type="ECO:0000256" key="3">
    <source>
        <dbReference type="ARBA" id="ARBA00022737"/>
    </source>
</evidence>
<dbReference type="CDD" id="cd00054">
    <property type="entry name" value="EGF_CA"/>
    <property type="match status" value="3"/>
</dbReference>
<organism evidence="13 14">
    <name type="scientific">Porites lobata</name>
    <dbReference type="NCBI Taxonomy" id="104759"/>
    <lineage>
        <taxon>Eukaryota</taxon>
        <taxon>Metazoa</taxon>
        <taxon>Cnidaria</taxon>
        <taxon>Anthozoa</taxon>
        <taxon>Hexacorallia</taxon>
        <taxon>Scleractinia</taxon>
        <taxon>Fungiina</taxon>
        <taxon>Poritidae</taxon>
        <taxon>Porites</taxon>
    </lineage>
</organism>
<dbReference type="PROSITE" id="PS50268">
    <property type="entry name" value="CADHERIN_2"/>
    <property type="match status" value="6"/>
</dbReference>
<comment type="caution">
    <text evidence="13">The sequence shown here is derived from an EMBL/GenBank/DDBJ whole genome shotgun (WGS) entry which is preliminary data.</text>
</comment>
<dbReference type="InterPro" id="IPR009030">
    <property type="entry name" value="Growth_fac_rcpt_cys_sf"/>
</dbReference>
<evidence type="ECO:0000259" key="12">
    <source>
        <dbReference type="PROSITE" id="PS50268"/>
    </source>
</evidence>
<feature type="domain" description="Cadherin" evidence="12">
    <location>
        <begin position="901"/>
        <end position="1016"/>
    </location>
</feature>
<dbReference type="InterPro" id="IPR013032">
    <property type="entry name" value="EGF-like_CS"/>
</dbReference>
<dbReference type="Gene3D" id="2.20.100.10">
    <property type="entry name" value="Thrombospondin type-1 (TSP1) repeat"/>
    <property type="match status" value="1"/>
</dbReference>
<dbReference type="PANTHER" id="PTHR24026:SF126">
    <property type="entry name" value="PROTOCADHERIN FAT 4"/>
    <property type="match status" value="1"/>
</dbReference>
<dbReference type="SUPFAM" id="SSF57184">
    <property type="entry name" value="Growth factor receptor domain"/>
    <property type="match status" value="1"/>
</dbReference>
<keyword evidence="14" id="KW-1185">Reference proteome</keyword>
<dbReference type="Proteomes" id="UP001159405">
    <property type="component" value="Unassembled WGS sequence"/>
</dbReference>
<dbReference type="InterPro" id="IPR015919">
    <property type="entry name" value="Cadherin-like_sf"/>
</dbReference>
<dbReference type="SUPFAM" id="SSF49313">
    <property type="entry name" value="Cadherin-like"/>
    <property type="match status" value="6"/>
</dbReference>
<evidence type="ECO:0000313" key="13">
    <source>
        <dbReference type="EMBL" id="CAH3164310.1"/>
    </source>
</evidence>
<dbReference type="SUPFAM" id="SSF82895">
    <property type="entry name" value="TSP-1 type 1 repeat"/>
    <property type="match status" value="1"/>
</dbReference>
<dbReference type="SMART" id="SM00179">
    <property type="entry name" value="EGF_CA"/>
    <property type="match status" value="3"/>
</dbReference>
<dbReference type="EMBL" id="CALNXK010000129">
    <property type="protein sequence ID" value="CAH3164310.1"/>
    <property type="molecule type" value="Genomic_DNA"/>
</dbReference>
<evidence type="ECO:0000256" key="2">
    <source>
        <dbReference type="ARBA" id="ARBA00022692"/>
    </source>
</evidence>
<feature type="domain" description="Cadherin" evidence="12">
    <location>
        <begin position="703"/>
        <end position="811"/>
    </location>
</feature>
<keyword evidence="1 8" id="KW-0245">EGF-like domain</keyword>
<evidence type="ECO:0000256" key="9">
    <source>
        <dbReference type="SAM" id="MobiDB-lite"/>
    </source>
</evidence>
<reference evidence="13 14" key="1">
    <citation type="submission" date="2022-05" db="EMBL/GenBank/DDBJ databases">
        <authorList>
            <consortium name="Genoscope - CEA"/>
            <person name="William W."/>
        </authorList>
    </citation>
    <scope>NUCLEOTIDE SEQUENCE [LARGE SCALE GENOMIC DNA]</scope>
</reference>
<evidence type="ECO:0000256" key="6">
    <source>
        <dbReference type="ARBA" id="ARBA00023180"/>
    </source>
</evidence>
<dbReference type="PROSITE" id="PS50026">
    <property type="entry name" value="EGF_3"/>
    <property type="match status" value="3"/>
</dbReference>
<sequence length="1908" mass="208664">MELRFVVVIPLLVMYFAKDEVDGWFRRRRRRRWSPPPPQQCIVSGWTSWSECSQKCHIGTRTRSRTITQAATWGGDCPFQLSQIEVCGSVNGGCQHNCDPHTGHCSCLAGYTASGTNCNDINECNPSPGPCSHICTNTVGSYKCECPTGYYLTGDSLNCAKHDCGSPATKFHPCPPNSYTDHISSVCAQVATMCPGGTTYDTQCSLICPTNYTLSKITAQPNVEFGKTYSSVDFLSVSSSIICRKTLTWQSDNVWDVPDSQLSDYYCRRSNDPPLSLTLNGSTLIEHMPVGTTIGTLSSQDAQQGQTFMYTVQRPSSLVIAQGDKLVNIWDNPRLNGNISLDNGKLLVTVRTTDNGNPPMWLQKTFAITISDVNDPPEQLTLSNSVVYENATVGMIVGELLAIDGDDPPNTAPHSNFKWELLDNNGGKFAISGNKVTVAMDMSGEAQKMHMITIKCSDFGNPVQFKTENFVIDVLNINDAPTSLRLIGSTVHEMAPIGTVVGQLVVTEKDGDDVSFDISQSDADTLSKFQLERTLCVGPGHEYECKVNVTLSAALDYETKAWHRLNVHVNDSQSQAFKHFNIEIINDNEAPTAVNLTGSHYVMENSVAGTVVGQFVVTDPDNAKSPSHQTHTCVFDASQASGQHYFIITTQLVLKVQGAQQIDYERIKNLTFSVTCTDSGHPPLSLSSDFFILVKDVNEPPVNLTLSSMTVDENSPLGTPVGLLSSDDPDGPDDLHTYSIVGPISAPFSIGGMNNRTLLVNGNLDHETDPTVLVIVRVTDTGGLSTQKTFKITVNDVNDPPSNLTLSTPVLEENSAERVLISPIILTDQDGDLPSCMLLNSAGGRVKVIGTNLVVGSTVTDYESLTPPQQFTITLNCSDQHGRFIWKSFVIAVTNVNEPPTEVKLSAASVDENAADTVVGQVTVSDPDKGQSHYCTVHELIVDSVTSTERLVASEFFTVDNALKLRTLKGLNFEVQRSIDIVVNCSDRLLSKSDLFSVTVNDVNEIPSGLCNVPIMVGLKTSVGAVIAELNGKDPDNENVITDHQANQTVIFRNKQQLFYSMSPVQNSWPFGIRDDSLFKSGVITQPQNITISVQVKDDGVIVGRGYQYILSTPLSAVFNCTIVVSAEYQPLGILLDSSNVSVTADSGAVVGSLTTVTKNAGETFTYQLLEERSLPFRIQGNKLLVARKDGLEFQVSSSGEPLIAVSIISRGNMSNPLRETFFIRIVDDRPRPVNICLSPHIVNENQPAGTVIGQVIIDDSSSPILTCSKQHCCPDNGRHFHYECNIDNPEENAILPDLYKNVTALFLLDEGFRLRTRVKLNYSDFANSNGSVDIQVSCQDTRHPLHFIGSSVRVTVADCHNNVCSEITACPVCQNGGSCQDVIDGYSCQCMPGFTGRHCQTNIDECQGVKCLNGGSCEDGIASFKCKCAAGFSGELCERSPSLCAECTKDTMCVTFTEAAVRCLGTQYQIPILLSETEISEKRKVELEEDLGKLLDSKTNDAEAAAVRKRRALSNFFYVEILRYNQTVSLGQTVVIFTALNASNNYHPFLASRACALLENTARSCVENCDILKLVGLPCGQAELIKNDGRPTEQVSKGLNTGGVAGIAIFVVIFVIAVLFSAVFYYRKKYKGAKQDHGTVGYQANTEGIDFSNEIYGDNRKVAVTPPSNRDWAERLRKESDIHLQHNLDPTSVIKRNDIKVMENPMYVRVGEQNEGYASPLQSVKSVSLPDVRSPKAEKKEDIYLKPIDEDVNGPLGACYARSTPMLVSLGSDEKKFQKDETWSSENDLDTYMKGAKAKVRAANATKMKKFKRQRSDEKVKTNDETESLNNSEIPSSFENPIYGDNNRREEAHSTGNPTYSTIPALLRGASPLPPIPTRTTNERPSELLEIREDDTYESLNFGQADA</sequence>
<keyword evidence="10" id="KW-0472">Membrane</keyword>
<feature type="domain" description="Cadherin" evidence="12">
    <location>
        <begin position="602"/>
        <end position="703"/>
    </location>
</feature>
<gene>
    <name evidence="13" type="ORF">PLOB_00006301</name>
</gene>
<keyword evidence="5 8" id="KW-1015">Disulfide bond</keyword>
<dbReference type="PROSITE" id="PS01187">
    <property type="entry name" value="EGF_CA"/>
    <property type="match status" value="2"/>
</dbReference>
<dbReference type="InterPro" id="IPR000884">
    <property type="entry name" value="TSP1_rpt"/>
</dbReference>
<dbReference type="InterPro" id="IPR018097">
    <property type="entry name" value="EGF_Ca-bd_CS"/>
</dbReference>
<evidence type="ECO:0000256" key="7">
    <source>
        <dbReference type="PROSITE-ProRule" id="PRU00043"/>
    </source>
</evidence>
<feature type="compositionally biased region" description="Polar residues" evidence="9">
    <location>
        <begin position="1829"/>
        <end position="1840"/>
    </location>
</feature>
<dbReference type="InterPro" id="IPR036383">
    <property type="entry name" value="TSP1_rpt_sf"/>
</dbReference>
<keyword evidence="2 10" id="KW-0812">Transmembrane</keyword>
<keyword evidence="6" id="KW-0325">Glycoprotein</keyword>
<dbReference type="InterPro" id="IPR001881">
    <property type="entry name" value="EGF-like_Ca-bd_dom"/>
</dbReference>
<dbReference type="PROSITE" id="PS50092">
    <property type="entry name" value="TSP1"/>
    <property type="match status" value="1"/>
</dbReference>
<feature type="disulfide bond" evidence="8">
    <location>
        <begin position="1391"/>
        <end position="1400"/>
    </location>
</feature>
<feature type="disulfide bond" evidence="8">
    <location>
        <begin position="1429"/>
        <end position="1438"/>
    </location>
</feature>
<protein>
    <submittedName>
        <fullName evidence="13">Uncharacterized protein</fullName>
    </submittedName>
</protein>
<dbReference type="PROSITE" id="PS00010">
    <property type="entry name" value="ASX_HYDROXYL"/>
    <property type="match status" value="3"/>
</dbReference>
<dbReference type="SMART" id="SM00181">
    <property type="entry name" value="EGF"/>
    <property type="match status" value="4"/>
</dbReference>
<dbReference type="CDD" id="cd11304">
    <property type="entry name" value="Cadherin_repeat"/>
    <property type="match status" value="6"/>
</dbReference>
<feature type="region of interest" description="Disordered" evidence="9">
    <location>
        <begin position="1805"/>
        <end position="1908"/>
    </location>
</feature>
<dbReference type="Pfam" id="PF00090">
    <property type="entry name" value="TSP_1"/>
    <property type="match status" value="1"/>
</dbReference>
<dbReference type="InterPro" id="IPR002126">
    <property type="entry name" value="Cadherin-like_dom"/>
</dbReference>
<dbReference type="SMART" id="SM00112">
    <property type="entry name" value="CA"/>
    <property type="match status" value="6"/>
</dbReference>
<feature type="domain" description="Cadherin" evidence="12">
    <location>
        <begin position="387"/>
        <end position="483"/>
    </location>
</feature>
<evidence type="ECO:0000256" key="8">
    <source>
        <dbReference type="PROSITE-ProRule" id="PRU00076"/>
    </source>
</evidence>
<dbReference type="PROSITE" id="PS00022">
    <property type="entry name" value="EGF_1"/>
    <property type="match status" value="2"/>
</dbReference>
<feature type="domain" description="EGF-like" evidence="11">
    <location>
        <begin position="120"/>
        <end position="160"/>
    </location>
</feature>
<feature type="domain" description="Cadherin" evidence="12">
    <location>
        <begin position="283"/>
        <end position="379"/>
    </location>
</feature>
<dbReference type="Gene3D" id="2.60.40.60">
    <property type="entry name" value="Cadherins"/>
    <property type="match status" value="6"/>
</dbReference>
<accession>A0ABN8QHP9</accession>
<keyword evidence="7" id="KW-0106">Calcium</keyword>
<feature type="domain" description="EGF-like" evidence="11">
    <location>
        <begin position="1367"/>
        <end position="1401"/>
    </location>
</feature>
<dbReference type="SUPFAM" id="SSF57196">
    <property type="entry name" value="EGF/Laminin"/>
    <property type="match status" value="2"/>
</dbReference>
<feature type="domain" description="EGF-like" evidence="11">
    <location>
        <begin position="1403"/>
        <end position="1439"/>
    </location>
</feature>
<evidence type="ECO:0000256" key="5">
    <source>
        <dbReference type="ARBA" id="ARBA00023157"/>
    </source>
</evidence>
<evidence type="ECO:0000259" key="11">
    <source>
        <dbReference type="PROSITE" id="PS50026"/>
    </source>
</evidence>
<dbReference type="Pfam" id="PF07645">
    <property type="entry name" value="EGF_CA"/>
    <property type="match status" value="1"/>
</dbReference>
<keyword evidence="4 10" id="KW-1133">Transmembrane helix</keyword>
<feature type="compositionally biased region" description="Basic and acidic residues" evidence="9">
    <location>
        <begin position="1882"/>
        <end position="1892"/>
    </location>
</feature>
<dbReference type="Pfam" id="PF00028">
    <property type="entry name" value="Cadherin"/>
    <property type="match status" value="1"/>
</dbReference>
<feature type="domain" description="Cadherin" evidence="12">
    <location>
        <begin position="490"/>
        <end position="593"/>
    </location>
</feature>
<evidence type="ECO:0000256" key="1">
    <source>
        <dbReference type="ARBA" id="ARBA00022536"/>
    </source>
</evidence>
<keyword evidence="3" id="KW-0677">Repeat</keyword>
<dbReference type="PANTHER" id="PTHR24026">
    <property type="entry name" value="FAT ATYPICAL CADHERIN-RELATED"/>
    <property type="match status" value="1"/>
</dbReference>